<dbReference type="EMBL" id="JABFCT010000001">
    <property type="protein sequence ID" value="KAF5879447.1"/>
    <property type="molecule type" value="Genomic_DNA"/>
</dbReference>
<dbReference type="Proteomes" id="UP000531561">
    <property type="component" value="Unassembled WGS sequence"/>
</dbReference>
<evidence type="ECO:0000313" key="3">
    <source>
        <dbReference type="EMBL" id="KAF5879447.1"/>
    </source>
</evidence>
<reference evidence="3 4" key="1">
    <citation type="journal article" date="2020" name="Phytopathology">
        <title>A high-quality genome resource of Botrytis fragariae, a new and rapidly spreading fungal pathogen causing strawberry gray mold in the U.S.A.</title>
        <authorList>
            <person name="Wu Y."/>
            <person name="Saski C.A."/>
            <person name="Schnabel G."/>
            <person name="Xiao S."/>
            <person name="Hu M."/>
        </authorList>
    </citation>
    <scope>NUCLEOTIDE SEQUENCE [LARGE SCALE GENOMIC DNA]</scope>
    <source>
        <strain evidence="3 4">BVB16</strain>
    </source>
</reference>
<feature type="compositionally biased region" description="Acidic residues" evidence="1">
    <location>
        <begin position="161"/>
        <end position="176"/>
    </location>
</feature>
<proteinExistence type="predicted"/>
<dbReference type="PANTHER" id="PTHR35391">
    <property type="entry name" value="C2H2-TYPE DOMAIN-CONTAINING PROTEIN-RELATED"/>
    <property type="match status" value="1"/>
</dbReference>
<name>A0A8H6B5N3_9HELO</name>
<feature type="region of interest" description="Disordered" evidence="1">
    <location>
        <begin position="589"/>
        <end position="608"/>
    </location>
</feature>
<evidence type="ECO:0000259" key="2">
    <source>
        <dbReference type="SMART" id="SM00355"/>
    </source>
</evidence>
<evidence type="ECO:0000256" key="1">
    <source>
        <dbReference type="SAM" id="MobiDB-lite"/>
    </source>
</evidence>
<organism evidence="3 4">
    <name type="scientific">Botrytis fragariae</name>
    <dbReference type="NCBI Taxonomy" id="1964551"/>
    <lineage>
        <taxon>Eukaryota</taxon>
        <taxon>Fungi</taxon>
        <taxon>Dikarya</taxon>
        <taxon>Ascomycota</taxon>
        <taxon>Pezizomycotina</taxon>
        <taxon>Leotiomycetes</taxon>
        <taxon>Helotiales</taxon>
        <taxon>Sclerotiniaceae</taxon>
        <taxon>Botrytis</taxon>
    </lineage>
</organism>
<dbReference type="RefSeq" id="XP_037198391.1">
    <property type="nucleotide sequence ID" value="XM_037337025.1"/>
</dbReference>
<feature type="region of interest" description="Disordered" evidence="1">
    <location>
        <begin position="161"/>
        <end position="180"/>
    </location>
</feature>
<dbReference type="Pfam" id="PF26082">
    <property type="entry name" value="zf-C2H2_AcuF"/>
    <property type="match status" value="1"/>
</dbReference>
<protein>
    <submittedName>
        <fullName evidence="3">Putative transcription factor c2h2 protein</fullName>
    </submittedName>
</protein>
<dbReference type="SMART" id="SM00355">
    <property type="entry name" value="ZnF_C2H2"/>
    <property type="match status" value="2"/>
</dbReference>
<keyword evidence="4" id="KW-1185">Reference proteome</keyword>
<dbReference type="OrthoDB" id="20872at2759"/>
<feature type="domain" description="C2H2-type" evidence="2">
    <location>
        <begin position="433"/>
        <end position="461"/>
    </location>
</feature>
<dbReference type="PANTHER" id="PTHR35391:SF7">
    <property type="entry name" value="C2H2-TYPE DOMAIN-CONTAINING PROTEIN"/>
    <property type="match status" value="1"/>
</dbReference>
<dbReference type="InterPro" id="IPR013087">
    <property type="entry name" value="Znf_C2H2_type"/>
</dbReference>
<dbReference type="AlphaFoldDB" id="A0A8H6B5N3"/>
<evidence type="ECO:0000313" key="4">
    <source>
        <dbReference type="Proteomes" id="UP000531561"/>
    </source>
</evidence>
<accession>A0A8H6B5N3</accession>
<dbReference type="GeneID" id="59260717"/>
<gene>
    <name evidence="3" type="ORF">Bfra_006656</name>
</gene>
<dbReference type="InterPro" id="IPR058925">
    <property type="entry name" value="zf-C2H2_AcuF"/>
</dbReference>
<feature type="domain" description="C2H2-type" evidence="2">
    <location>
        <begin position="760"/>
        <end position="787"/>
    </location>
</feature>
<sequence>MVLDKQPWKLSFCGEDPGRQDQGPNDCGNILLFFNNLFKGWRVQKNSAYGLLPGDKLVMSLHAEPRQSPGDSIAEIARNVATVFSRGRAKQLEPHLRSELENELGRFKIWAGNLGVFAPGRASVDYRLRDDADVKEILIQMLDRLRQSTKQAMDPPVILEEAEEESETDDSSDSSSEDSMAISLDNETDAGSETDNSPSLHSADVVATALNTIKDTITRLYRLSTIIKKPSSANENVKVANFIAKDEVSAELAEFQTSVRWQIEFRLPDASPTLLNRLVEAAVFRRRKLEYRERHKEKLKQGVERSFASDLVLPLIPKNTVIRPAGAQHRGTPILRQQASSVRGSISTMQYSATEASSVNRLKFASYPKSVAISGITRSAVARREQLDIPAPPSKSEGEVKEAVCPYCFRIVDKEDMIQARWKRHVLRDIEPYVCLFDGCNKSTEYFATVEDWVNHMQWQHAVVWCCQVPGHESTVYRSEEEFKHHLREEHKNAFNETQLSMIVKKASQPVSDLFASSALASNGNENESHTAGACPLCPFSVDIQEHNASPGSLEVAKASPPVSKELCDHIAAHMEAIALLSLPERDDLDDANTNERQSENTYHSLDQDTVDLPPIASIIENDDDEISPDHAHNSIGPTNSEFTSRGDWNYILEDKQVKSRQDLEPARDPTLQKFVRRARRDEMFRRWKIDRVPPIVLYDPDGIETSPIIDGTQAYSTADEVPDMFLSNVDNFEPFVEHYYSVFKNHSQFALAFWDHTAYKCCFLDDYCQETFRDEESLQIHFETSHFQFTRIDPCLRTICTNCLTVGFESTCNCGGDMKLYIVGNYIRDPSSESTVQHTPTRYIDTTGVSDSTDKAVMEEADRAYRERTRARRIAEEELRSPILFLISKWNNAQPFVCIC</sequence>
<comment type="caution">
    <text evidence="3">The sequence shown here is derived from an EMBL/GenBank/DDBJ whole genome shotgun (WGS) entry which is preliminary data.</text>
</comment>